<evidence type="ECO:0000313" key="7">
    <source>
        <dbReference type="Proteomes" id="UP001172681"/>
    </source>
</evidence>
<gene>
    <name evidence="6" type="ORF">H2204_000428</name>
</gene>
<keyword evidence="7" id="KW-1185">Reference proteome</keyword>
<comment type="caution">
    <text evidence="6">The sequence shown here is derived from an EMBL/GenBank/DDBJ whole genome shotgun (WGS) entry which is preliminary data.</text>
</comment>
<dbReference type="Proteomes" id="UP001172681">
    <property type="component" value="Unassembled WGS sequence"/>
</dbReference>
<feature type="domain" description="Enoyl reductase (ER)" evidence="5">
    <location>
        <begin position="17"/>
        <end position="350"/>
    </location>
</feature>
<evidence type="ECO:0000256" key="3">
    <source>
        <dbReference type="ARBA" id="ARBA00023002"/>
    </source>
</evidence>
<comment type="cofactor">
    <cofactor evidence="4">
        <name>Zn(2+)</name>
        <dbReference type="ChEBI" id="CHEBI:29105"/>
    </cofactor>
</comment>
<dbReference type="EMBL" id="JAPDRN010000002">
    <property type="protein sequence ID" value="KAJ9646736.1"/>
    <property type="molecule type" value="Genomic_DNA"/>
</dbReference>
<dbReference type="InterPro" id="IPR002328">
    <property type="entry name" value="ADH_Zn_CS"/>
</dbReference>
<dbReference type="GO" id="GO:0008270">
    <property type="term" value="F:zinc ion binding"/>
    <property type="evidence" value="ECO:0007669"/>
    <property type="project" value="InterPro"/>
</dbReference>
<dbReference type="InterPro" id="IPR011032">
    <property type="entry name" value="GroES-like_sf"/>
</dbReference>
<dbReference type="GO" id="GO:0016491">
    <property type="term" value="F:oxidoreductase activity"/>
    <property type="evidence" value="ECO:0007669"/>
    <property type="project" value="UniProtKB-KW"/>
</dbReference>
<organism evidence="6 7">
    <name type="scientific">Knufia peltigerae</name>
    <dbReference type="NCBI Taxonomy" id="1002370"/>
    <lineage>
        <taxon>Eukaryota</taxon>
        <taxon>Fungi</taxon>
        <taxon>Dikarya</taxon>
        <taxon>Ascomycota</taxon>
        <taxon>Pezizomycotina</taxon>
        <taxon>Eurotiomycetes</taxon>
        <taxon>Chaetothyriomycetidae</taxon>
        <taxon>Chaetothyriales</taxon>
        <taxon>Trichomeriaceae</taxon>
        <taxon>Knufia</taxon>
    </lineage>
</organism>
<dbReference type="SUPFAM" id="SSF51735">
    <property type="entry name" value="NAD(P)-binding Rossmann-fold domains"/>
    <property type="match status" value="1"/>
</dbReference>
<proteinExistence type="inferred from homology"/>
<evidence type="ECO:0000256" key="4">
    <source>
        <dbReference type="RuleBase" id="RU361277"/>
    </source>
</evidence>
<dbReference type="Pfam" id="PF08240">
    <property type="entry name" value="ADH_N"/>
    <property type="match status" value="1"/>
</dbReference>
<dbReference type="Gene3D" id="3.90.180.10">
    <property type="entry name" value="Medium-chain alcohol dehydrogenases, catalytic domain"/>
    <property type="match status" value="1"/>
</dbReference>
<dbReference type="Pfam" id="PF00107">
    <property type="entry name" value="ADH_zinc_N"/>
    <property type="match status" value="1"/>
</dbReference>
<reference evidence="6" key="1">
    <citation type="submission" date="2022-10" db="EMBL/GenBank/DDBJ databases">
        <title>Culturing micro-colonial fungi from biological soil crusts in the Mojave desert and describing Neophaeococcomyces mojavensis, and introducing the new genera and species Taxawa tesnikishii.</title>
        <authorList>
            <person name="Kurbessoian T."/>
            <person name="Stajich J.E."/>
        </authorList>
    </citation>
    <scope>NUCLEOTIDE SEQUENCE</scope>
    <source>
        <strain evidence="6">TK_35</strain>
    </source>
</reference>
<dbReference type="PANTHER" id="PTHR43401:SF4">
    <property type="entry name" value="D-ARABINOSE 1-DEHYDROGENASE (NADP(+))"/>
    <property type="match status" value="1"/>
</dbReference>
<dbReference type="SMART" id="SM00829">
    <property type="entry name" value="PKS_ER"/>
    <property type="match status" value="1"/>
</dbReference>
<keyword evidence="1 4" id="KW-0479">Metal-binding</keyword>
<dbReference type="PANTHER" id="PTHR43401">
    <property type="entry name" value="L-THREONINE 3-DEHYDROGENASE"/>
    <property type="match status" value="1"/>
</dbReference>
<evidence type="ECO:0000256" key="1">
    <source>
        <dbReference type="ARBA" id="ARBA00022723"/>
    </source>
</evidence>
<protein>
    <recommendedName>
        <fullName evidence="5">Enoyl reductase (ER) domain-containing protein</fullName>
    </recommendedName>
</protein>
<sequence length="355" mass="38768">MAPQLPKTMFAWRKHKGNPEPVWEEVSVPTVRPGGVLIKLFASGVCHSDHSLLTNENQRPWFEEKYIMGHEGCGEIIEIGDMVKDSGFKVGDRIASIAVPGCGENDCPECSRDLAQLCERAHHAGIGQDGFYAPYARLDIRAIAKVPDNIPSHVAAVATDAVKTSYHAIMRRGEVKPTETVVLFGLGGLGFNALQIVLHIGARVIVSDIRQELLDEAIKIGVPSTDAIPAGKSVQEFLEARGLFGKIDTTLDFVGKHQTFTDAQQVLRRGGKMVCIGTLDIENKIDMKIGVRKRLTINFTYGGQLRDLKEVLDLISRGVVQPRVETAGLEDFPVNLKSLCDGKVKARVALVPQDA</sequence>
<dbReference type="InterPro" id="IPR050129">
    <property type="entry name" value="Zn_alcohol_dh"/>
</dbReference>
<dbReference type="AlphaFoldDB" id="A0AA38YEN6"/>
<accession>A0AA38YEN6</accession>
<keyword evidence="3" id="KW-0560">Oxidoreductase</keyword>
<keyword evidence="2 4" id="KW-0862">Zinc</keyword>
<name>A0AA38YEN6_9EURO</name>
<dbReference type="InterPro" id="IPR036291">
    <property type="entry name" value="NAD(P)-bd_dom_sf"/>
</dbReference>
<evidence type="ECO:0000313" key="6">
    <source>
        <dbReference type="EMBL" id="KAJ9646736.1"/>
    </source>
</evidence>
<dbReference type="CDD" id="cd08254">
    <property type="entry name" value="hydroxyacyl_CoA_DH"/>
    <property type="match status" value="1"/>
</dbReference>
<comment type="similarity">
    <text evidence="4">Belongs to the zinc-containing alcohol dehydrogenase family.</text>
</comment>
<evidence type="ECO:0000256" key="2">
    <source>
        <dbReference type="ARBA" id="ARBA00022833"/>
    </source>
</evidence>
<dbReference type="Gene3D" id="3.40.50.720">
    <property type="entry name" value="NAD(P)-binding Rossmann-like Domain"/>
    <property type="match status" value="1"/>
</dbReference>
<dbReference type="PROSITE" id="PS00059">
    <property type="entry name" value="ADH_ZINC"/>
    <property type="match status" value="1"/>
</dbReference>
<dbReference type="SUPFAM" id="SSF50129">
    <property type="entry name" value="GroES-like"/>
    <property type="match status" value="1"/>
</dbReference>
<evidence type="ECO:0000259" key="5">
    <source>
        <dbReference type="SMART" id="SM00829"/>
    </source>
</evidence>
<dbReference type="InterPro" id="IPR020843">
    <property type="entry name" value="ER"/>
</dbReference>
<dbReference type="InterPro" id="IPR013149">
    <property type="entry name" value="ADH-like_C"/>
</dbReference>
<dbReference type="InterPro" id="IPR013154">
    <property type="entry name" value="ADH-like_N"/>
</dbReference>